<sequence>MDRPVRELIDSCTASNSSDALLTTSSGGHSGTSTPLSTGRLLSRNANGTNYGEMYEKYNVMNIEIVNIKLD</sequence>
<dbReference type="EMBL" id="BMAV01002213">
    <property type="protein sequence ID" value="GFY40959.1"/>
    <property type="molecule type" value="Genomic_DNA"/>
</dbReference>
<proteinExistence type="predicted"/>
<organism evidence="2 3">
    <name type="scientific">Trichonephila inaurata madagascariensis</name>
    <dbReference type="NCBI Taxonomy" id="2747483"/>
    <lineage>
        <taxon>Eukaryota</taxon>
        <taxon>Metazoa</taxon>
        <taxon>Ecdysozoa</taxon>
        <taxon>Arthropoda</taxon>
        <taxon>Chelicerata</taxon>
        <taxon>Arachnida</taxon>
        <taxon>Araneae</taxon>
        <taxon>Araneomorphae</taxon>
        <taxon>Entelegynae</taxon>
        <taxon>Araneoidea</taxon>
        <taxon>Nephilidae</taxon>
        <taxon>Trichonephila</taxon>
        <taxon>Trichonephila inaurata</taxon>
    </lineage>
</organism>
<dbReference type="Proteomes" id="UP000886998">
    <property type="component" value="Unassembled WGS sequence"/>
</dbReference>
<keyword evidence="3" id="KW-1185">Reference proteome</keyword>
<evidence type="ECO:0000256" key="1">
    <source>
        <dbReference type="SAM" id="MobiDB-lite"/>
    </source>
</evidence>
<accession>A0A8X6WTE3</accession>
<feature type="compositionally biased region" description="Low complexity" evidence="1">
    <location>
        <begin position="21"/>
        <end position="39"/>
    </location>
</feature>
<comment type="caution">
    <text evidence="2">The sequence shown here is derived from an EMBL/GenBank/DDBJ whole genome shotgun (WGS) entry which is preliminary data.</text>
</comment>
<name>A0A8X6WTE3_9ARAC</name>
<reference evidence="2" key="1">
    <citation type="submission" date="2020-08" db="EMBL/GenBank/DDBJ databases">
        <title>Multicomponent nature underlies the extraordinary mechanical properties of spider dragline silk.</title>
        <authorList>
            <person name="Kono N."/>
            <person name="Nakamura H."/>
            <person name="Mori M."/>
            <person name="Yoshida Y."/>
            <person name="Ohtoshi R."/>
            <person name="Malay A.D."/>
            <person name="Moran D.A.P."/>
            <person name="Tomita M."/>
            <person name="Numata K."/>
            <person name="Arakawa K."/>
        </authorList>
    </citation>
    <scope>NUCLEOTIDE SEQUENCE</scope>
</reference>
<protein>
    <submittedName>
        <fullName evidence="2">Uncharacterized protein</fullName>
    </submittedName>
</protein>
<gene>
    <name evidence="2" type="ORF">TNIN_365271</name>
</gene>
<dbReference type="AlphaFoldDB" id="A0A8X6WTE3"/>
<evidence type="ECO:0000313" key="3">
    <source>
        <dbReference type="Proteomes" id="UP000886998"/>
    </source>
</evidence>
<evidence type="ECO:0000313" key="2">
    <source>
        <dbReference type="EMBL" id="GFY40959.1"/>
    </source>
</evidence>
<feature type="region of interest" description="Disordered" evidence="1">
    <location>
        <begin position="17"/>
        <end position="41"/>
    </location>
</feature>